<sequence>MQPYRGFARNDKESDEKIQLHKRKDEYLMEEYQSAELKDTFKWEMRGYEEYIAGYKLYKRLKKKWDAIEKEETMDIRQKIRS</sequence>
<keyword evidence="2" id="KW-1185">Reference proteome</keyword>
<comment type="caution">
    <text evidence="1">The sequence shown here is derived from an EMBL/GenBank/DDBJ whole genome shotgun (WGS) entry which is preliminary data.</text>
</comment>
<accession>A0ABX3D2L2</accession>
<evidence type="ECO:0000313" key="1">
    <source>
        <dbReference type="EMBL" id="OHX55987.1"/>
    </source>
</evidence>
<reference evidence="1" key="1">
    <citation type="submission" date="2016-07" db="EMBL/GenBank/DDBJ databases">
        <title>Draft genome Planococcus salivarum.</title>
        <authorList>
            <person name="See-Too W.S."/>
        </authorList>
    </citation>
    <scope>NUCLEOTIDE SEQUENCE [LARGE SCALE GENOMIC DNA]</scope>
    <source>
        <strain evidence="1">DSM 23820</strain>
    </source>
</reference>
<protein>
    <submittedName>
        <fullName evidence="1">Uncharacterized protein</fullName>
    </submittedName>
</protein>
<dbReference type="Proteomes" id="UP000242153">
    <property type="component" value="Unassembled WGS sequence"/>
</dbReference>
<organism evidence="1 2">
    <name type="scientific">Planococcus salinarum</name>
    <dbReference type="NCBI Taxonomy" id="622695"/>
    <lineage>
        <taxon>Bacteria</taxon>
        <taxon>Bacillati</taxon>
        <taxon>Bacillota</taxon>
        <taxon>Bacilli</taxon>
        <taxon>Bacillales</taxon>
        <taxon>Caryophanaceae</taxon>
        <taxon>Planococcus</taxon>
    </lineage>
</organism>
<dbReference type="EMBL" id="MBQG01000029">
    <property type="protein sequence ID" value="OHX55987.1"/>
    <property type="molecule type" value="Genomic_DNA"/>
</dbReference>
<proteinExistence type="predicted"/>
<gene>
    <name evidence="1" type="ORF">BB776_05385</name>
</gene>
<name>A0ABX3D2L2_9BACL</name>
<evidence type="ECO:0000313" key="2">
    <source>
        <dbReference type="Proteomes" id="UP000242153"/>
    </source>
</evidence>